<protein>
    <submittedName>
        <fullName evidence="3">Allantoicase</fullName>
    </submittedName>
</protein>
<proteinExistence type="inferred from homology"/>
<organism evidence="3 4">
    <name type="scientific">Heterostelium pallidum (strain ATCC 26659 / Pp 5 / PN500)</name>
    <name type="common">Cellular slime mold</name>
    <name type="synonym">Polysphondylium pallidum</name>
    <dbReference type="NCBI Taxonomy" id="670386"/>
    <lineage>
        <taxon>Eukaryota</taxon>
        <taxon>Amoebozoa</taxon>
        <taxon>Evosea</taxon>
        <taxon>Eumycetozoa</taxon>
        <taxon>Dictyostelia</taxon>
        <taxon>Acytosteliales</taxon>
        <taxon>Acytosteliaceae</taxon>
        <taxon>Heterostelium</taxon>
    </lineage>
</organism>
<sequence length="350" mass="39235">MVHTQVNLDSLPDFVKNYAELLSDKVGGQVLSCSDQWFAPCVNLISNVAPIWAEGKYVDTGKWMDGWETRRHNPTYDWCILRLGMSGVIKGFEIDTAFFTGNYPPFASIEAICDDSEPTAKKLEASNEWFEVLAKSNLGPGCKQYFAIDSSKRWTHLRFKIYPDGGVARLRVYGQVSKDWSLVIPGELVDLAAIENGGIVVGCSDMYFGNKNNIIMPGRSVNMGDGWETKRRRGEGYDWLVVKLGASGSVKRVEVDTNWFKGNFPTSCSIDGIYSDSENDVPTGQWSEILPNTALTGHHRHLFQRELKDTDKTLTHIRLNIYPDGGVSRLRIHCAPSQSAQVENIRKINM</sequence>
<evidence type="ECO:0000313" key="4">
    <source>
        <dbReference type="Proteomes" id="UP000001396"/>
    </source>
</evidence>
<gene>
    <name evidence="3" type="primary">allC</name>
    <name evidence="3" type="ORF">PPL_12473</name>
</gene>
<keyword evidence="4" id="KW-1185">Reference proteome</keyword>
<dbReference type="Pfam" id="PF03561">
    <property type="entry name" value="Allantoicase"/>
    <property type="match status" value="2"/>
</dbReference>
<evidence type="ECO:0000256" key="1">
    <source>
        <dbReference type="ARBA" id="ARBA00009242"/>
    </source>
</evidence>
<dbReference type="GeneID" id="31367940"/>
<dbReference type="Gene3D" id="2.60.120.260">
    <property type="entry name" value="Galactose-binding domain-like"/>
    <property type="match status" value="2"/>
</dbReference>
<dbReference type="AlphaFoldDB" id="D3BMQ0"/>
<dbReference type="SUPFAM" id="SSF49785">
    <property type="entry name" value="Galactose-binding domain-like"/>
    <property type="match status" value="2"/>
</dbReference>
<dbReference type="STRING" id="670386.D3BMQ0"/>
<dbReference type="InterPro" id="IPR015908">
    <property type="entry name" value="Allantoicase_dom"/>
</dbReference>
<dbReference type="HAMAP" id="MF_00813">
    <property type="entry name" value="Allantoicase"/>
    <property type="match status" value="1"/>
</dbReference>
<dbReference type="PIRSF" id="PIRSF016516">
    <property type="entry name" value="Allantoicase"/>
    <property type="match status" value="1"/>
</dbReference>
<dbReference type="GO" id="GO:0000256">
    <property type="term" value="P:allantoin catabolic process"/>
    <property type="evidence" value="ECO:0007669"/>
    <property type="project" value="InterPro"/>
</dbReference>
<feature type="domain" description="Allantoicase" evidence="2">
    <location>
        <begin position="27"/>
        <end position="176"/>
    </location>
</feature>
<accession>D3BMQ0</accession>
<dbReference type="OMA" id="MDDGWET"/>
<reference evidence="3 4" key="1">
    <citation type="journal article" date="2011" name="Genome Res.">
        <title>Phylogeny-wide analysis of social amoeba genomes highlights ancient origins for complex intercellular communication.</title>
        <authorList>
            <person name="Heidel A.J."/>
            <person name="Lawal H.M."/>
            <person name="Felder M."/>
            <person name="Schilde C."/>
            <person name="Helps N.R."/>
            <person name="Tunggal B."/>
            <person name="Rivero F."/>
            <person name="John U."/>
            <person name="Schleicher M."/>
            <person name="Eichinger L."/>
            <person name="Platzer M."/>
            <person name="Noegel A.A."/>
            <person name="Schaap P."/>
            <person name="Gloeckner G."/>
        </authorList>
    </citation>
    <scope>NUCLEOTIDE SEQUENCE [LARGE SCALE GENOMIC DNA]</scope>
    <source>
        <strain evidence="4">ATCC 26659 / Pp 5 / PN500</strain>
    </source>
</reference>
<evidence type="ECO:0000259" key="2">
    <source>
        <dbReference type="Pfam" id="PF03561"/>
    </source>
</evidence>
<dbReference type="InParanoid" id="D3BMQ0"/>
<name>D3BMQ0_HETP5</name>
<comment type="caution">
    <text evidence="3">The sequence shown here is derived from an EMBL/GenBank/DDBJ whole genome shotgun (WGS) entry which is preliminary data.</text>
</comment>
<feature type="domain" description="Allantoicase" evidence="2">
    <location>
        <begin position="197"/>
        <end position="335"/>
    </location>
</feature>
<dbReference type="EMBL" id="ADBJ01000043">
    <property type="protein sequence ID" value="EFA77262.1"/>
    <property type="molecule type" value="Genomic_DNA"/>
</dbReference>
<dbReference type="InterPro" id="IPR008979">
    <property type="entry name" value="Galactose-bd-like_sf"/>
</dbReference>
<comment type="similarity">
    <text evidence="1">Belongs to the allantoicase family.</text>
</comment>
<dbReference type="NCBIfam" id="TIGR02961">
    <property type="entry name" value="allantoicase"/>
    <property type="match status" value="1"/>
</dbReference>
<dbReference type="PANTHER" id="PTHR12045:SF3">
    <property type="entry name" value="INACTIVE ALLANTOICASE-RELATED"/>
    <property type="match status" value="1"/>
</dbReference>
<dbReference type="GO" id="GO:0004037">
    <property type="term" value="F:allantoicase activity"/>
    <property type="evidence" value="ECO:0007669"/>
    <property type="project" value="InterPro"/>
</dbReference>
<dbReference type="Proteomes" id="UP000001396">
    <property type="component" value="Unassembled WGS sequence"/>
</dbReference>
<dbReference type="InterPro" id="IPR005164">
    <property type="entry name" value="Allantoicase"/>
</dbReference>
<dbReference type="PANTHER" id="PTHR12045">
    <property type="entry name" value="ALLANTOICASE"/>
    <property type="match status" value="1"/>
</dbReference>
<dbReference type="RefSeq" id="XP_020429391.1">
    <property type="nucleotide sequence ID" value="XM_020583204.1"/>
</dbReference>
<evidence type="ECO:0000313" key="3">
    <source>
        <dbReference type="EMBL" id="EFA77262.1"/>
    </source>
</evidence>